<dbReference type="AlphaFoldDB" id="A0A3E2NG40"/>
<dbReference type="Proteomes" id="UP000260680">
    <property type="component" value="Unassembled WGS sequence"/>
</dbReference>
<organism evidence="1 2">
    <name type="scientific">Lacrimispora amygdalina</name>
    <dbReference type="NCBI Taxonomy" id="253257"/>
    <lineage>
        <taxon>Bacteria</taxon>
        <taxon>Bacillati</taxon>
        <taxon>Bacillota</taxon>
        <taxon>Clostridia</taxon>
        <taxon>Lachnospirales</taxon>
        <taxon>Lachnospiraceae</taxon>
        <taxon>Lacrimispora</taxon>
    </lineage>
</organism>
<dbReference type="InterPro" id="IPR049254">
    <property type="entry name" value="Phage_tail_terminator"/>
</dbReference>
<sequence length="147" mass="16953">MTEYQELICALNGLLGNKFPAIQKYGNDTTEGWKKPYFFIECVPGATAYETINFAKRSCVLKVTYYQETVNEPDQLHKVEEIRKLIGMKFCVGSRKLDVRSYNHDYVGEYNNILQISVELDWYENLCQPPAAELIDNVDVALKKGER</sequence>
<proteinExistence type="predicted"/>
<protein>
    <recommendedName>
        <fullName evidence="3">DUF3168 domain-containing protein</fullName>
    </recommendedName>
</protein>
<dbReference type="Pfam" id="PF20765">
    <property type="entry name" value="Phage_tail_terminator_8"/>
    <property type="match status" value="1"/>
</dbReference>
<evidence type="ECO:0008006" key="3">
    <source>
        <dbReference type="Google" id="ProtNLM"/>
    </source>
</evidence>
<dbReference type="EMBL" id="QOHO01000016">
    <property type="protein sequence ID" value="RFZ79860.1"/>
    <property type="molecule type" value="Genomic_DNA"/>
</dbReference>
<dbReference type="OrthoDB" id="2063617at2"/>
<accession>A0A3E2NG40</accession>
<reference evidence="1 2" key="1">
    <citation type="submission" date="2018-07" db="EMBL/GenBank/DDBJ databases">
        <title>New species, Clostridium PI-S10-A1B.</title>
        <authorList>
            <person name="Krishna G."/>
            <person name="Summeta K."/>
            <person name="Shikha S."/>
            <person name="Prabhu P.B."/>
            <person name="Suresh K."/>
        </authorList>
    </citation>
    <scope>NUCLEOTIDE SEQUENCE [LARGE SCALE GENOMIC DNA]</scope>
    <source>
        <strain evidence="1 2">PI-S10-A1B</strain>
    </source>
</reference>
<evidence type="ECO:0000313" key="2">
    <source>
        <dbReference type="Proteomes" id="UP000260680"/>
    </source>
</evidence>
<gene>
    <name evidence="1" type="ORF">DS742_05205</name>
</gene>
<name>A0A3E2NG40_9FIRM</name>
<evidence type="ECO:0000313" key="1">
    <source>
        <dbReference type="EMBL" id="RFZ79860.1"/>
    </source>
</evidence>
<dbReference type="RefSeq" id="WP_117415958.1">
    <property type="nucleotide sequence ID" value="NZ_QOHO01000016.1"/>
</dbReference>
<comment type="caution">
    <text evidence="1">The sequence shown here is derived from an EMBL/GenBank/DDBJ whole genome shotgun (WGS) entry which is preliminary data.</text>
</comment>